<dbReference type="Pfam" id="PF11028">
    <property type="entry name" value="TMEM260-like"/>
    <property type="match status" value="1"/>
</dbReference>
<feature type="transmembrane region" description="Helical" evidence="1">
    <location>
        <begin position="285"/>
        <end position="307"/>
    </location>
</feature>
<feature type="transmembrane region" description="Helical" evidence="1">
    <location>
        <begin position="552"/>
        <end position="573"/>
    </location>
</feature>
<dbReference type="PANTHER" id="PTHR16214:SF3">
    <property type="entry name" value="TRANSMEMBRANE PROTEIN 260"/>
    <property type="match status" value="1"/>
</dbReference>
<keyword evidence="1" id="KW-1133">Transmembrane helix</keyword>
<feature type="transmembrane region" description="Helical" evidence="1">
    <location>
        <begin position="247"/>
        <end position="273"/>
    </location>
</feature>
<dbReference type="InterPro" id="IPR021280">
    <property type="entry name" value="TMEM260-like"/>
</dbReference>
<evidence type="ECO:0000313" key="3">
    <source>
        <dbReference type="Proteomes" id="UP000282985"/>
    </source>
</evidence>
<dbReference type="InterPro" id="IPR052724">
    <property type="entry name" value="GT117_domain-containing"/>
</dbReference>
<feature type="transmembrane region" description="Helical" evidence="1">
    <location>
        <begin position="7"/>
        <end position="25"/>
    </location>
</feature>
<dbReference type="Proteomes" id="UP000282985">
    <property type="component" value="Unassembled WGS sequence"/>
</dbReference>
<sequence>MSKYQRINIGLGWFTFLIAALVYLSTLEPTVSFWDCGEFISSAFKLEIGHPPGAPFFLILARFFSLFATGSQKVALMVNGMSGLASAFTILFLFWTISHLAKKLIVKEEQISNTQIGTIMSAAFIGALAYAFSDTFWFSAVEGEVYATSSLFTAVVFWAILKWENEADQPYANRWIILIAYLMGLSIGVHLLNLLAIPAIVMVYYFRKYKVSRKGILKAIGLAILLLGGAIYLIIPGVVKLAFLFDLFFVNVIGLGFNSGVFIFILLLVVGLVWSIRYTIKHQKVLANTILTAFMVVLIGYSSYALIMIRSVANPALDQNNPEDVQSLLSYLNREQYGDTPLFYGPYFNAPYEKDKTQIKDKDVYIKKDGKYKVSYTKMKPNFQNAYKTVFPRMYTKGMSGNNPAEYAKWTGIRPDQKEKPGFVQNLKFFFSYQVNYMYFRYFLWNFVGRQSDRQSNGGVIEGNWISGISFIDHIHLGDQSLRTDAMKKNKGNNKYYFLPLLLGLAGLLYQYRKGLPGKKDFWVILLLFLFTGLAIVVYLNQSPLQPRERDYAYAGSFYAFAIWIGLGFLSILEISKKIIKREQIAVAITSALCLFAVPGVMAQQNWDDHDRSDRYVARDLAYDYLNSCAPNAILFTMGDNDTFPLWYLQEVEGVRTDVRVCNLSYLSTDWYIDQMKQKNYNSAPLPIKTKKEKYLMGKRDIIYLIDDPRLEAYVKKNGGLEVQEALGFVESDLKSTKTIYGYDERVDYFPSHQFRLKVDRKEVLQTNTVVVKDSAKIADQMEWKLDQNYVEKSGMILFDMLKNNHWKRPVYFSITVPPSGYYGLEDYFQLEGFAYRLIPIRKTKEDQQPGQVNTDRMYSNLMEKFKWGNMNASNVYLDETTSRIALSVRSNFLRLAESLLDEGKRVSAVKVLDKCLEIVPDDKIKLDYLGILMAQAYYRAAEDEKANRLMLVISKRLFQEVEYFHTLEAVSTSEFPQLQSRDLALFQEMYRITARYNQVEMNKQIELKFKALLKKYNKG</sequence>
<organism evidence="2 3">
    <name type="scientific">Ancylomarina longa</name>
    <dbReference type="NCBI Taxonomy" id="2487017"/>
    <lineage>
        <taxon>Bacteria</taxon>
        <taxon>Pseudomonadati</taxon>
        <taxon>Bacteroidota</taxon>
        <taxon>Bacteroidia</taxon>
        <taxon>Marinilabiliales</taxon>
        <taxon>Marinifilaceae</taxon>
        <taxon>Ancylomarina</taxon>
    </lineage>
</organism>
<reference evidence="2 3" key="1">
    <citation type="submission" date="2018-11" db="EMBL/GenBank/DDBJ databases">
        <title>Parancylomarina longa gen. nov., sp. nov., isolated from sediments of southern Okinawa.</title>
        <authorList>
            <person name="Fu T."/>
        </authorList>
    </citation>
    <scope>NUCLEOTIDE SEQUENCE [LARGE SCALE GENOMIC DNA]</scope>
    <source>
        <strain evidence="2 3">T3-2 S1-C</strain>
    </source>
</reference>
<proteinExistence type="predicted"/>
<keyword evidence="3" id="KW-1185">Reference proteome</keyword>
<name>A0A434AVA5_9BACT</name>
<dbReference type="EMBL" id="RJJX01000009">
    <property type="protein sequence ID" value="RUT78407.1"/>
    <property type="molecule type" value="Genomic_DNA"/>
</dbReference>
<feature type="transmembrane region" description="Helical" evidence="1">
    <location>
        <begin position="216"/>
        <end position="235"/>
    </location>
</feature>
<accession>A0A434AVA5</accession>
<feature type="transmembrane region" description="Helical" evidence="1">
    <location>
        <begin position="494"/>
        <end position="510"/>
    </location>
</feature>
<feature type="transmembrane region" description="Helical" evidence="1">
    <location>
        <begin position="175"/>
        <end position="204"/>
    </location>
</feature>
<dbReference type="AlphaFoldDB" id="A0A434AVA5"/>
<comment type="caution">
    <text evidence="2">The sequence shown here is derived from an EMBL/GenBank/DDBJ whole genome shotgun (WGS) entry which is preliminary data.</text>
</comment>
<feature type="transmembrane region" description="Helical" evidence="1">
    <location>
        <begin position="145"/>
        <end position="163"/>
    </location>
</feature>
<protein>
    <submittedName>
        <fullName evidence="2">DUF2723 domain-containing protein</fullName>
    </submittedName>
</protein>
<feature type="transmembrane region" description="Helical" evidence="1">
    <location>
        <begin position="585"/>
        <end position="603"/>
    </location>
</feature>
<keyword evidence="1" id="KW-0472">Membrane</keyword>
<dbReference type="RefSeq" id="WP_127343613.1">
    <property type="nucleotide sequence ID" value="NZ_RJJX01000009.1"/>
</dbReference>
<feature type="transmembrane region" description="Helical" evidence="1">
    <location>
        <begin position="522"/>
        <end position="540"/>
    </location>
</feature>
<evidence type="ECO:0000256" key="1">
    <source>
        <dbReference type="SAM" id="Phobius"/>
    </source>
</evidence>
<dbReference type="OrthoDB" id="9807602at2"/>
<keyword evidence="1" id="KW-0812">Transmembrane</keyword>
<feature type="transmembrane region" description="Helical" evidence="1">
    <location>
        <begin position="76"/>
        <end position="95"/>
    </location>
</feature>
<feature type="transmembrane region" description="Helical" evidence="1">
    <location>
        <begin position="115"/>
        <end position="133"/>
    </location>
</feature>
<gene>
    <name evidence="2" type="ORF">DLK05_08790</name>
</gene>
<feature type="transmembrane region" description="Helical" evidence="1">
    <location>
        <begin position="52"/>
        <end position="69"/>
    </location>
</feature>
<dbReference type="PANTHER" id="PTHR16214">
    <property type="entry name" value="TRANSMEMBRANE PROTEIN 260"/>
    <property type="match status" value="1"/>
</dbReference>
<evidence type="ECO:0000313" key="2">
    <source>
        <dbReference type="EMBL" id="RUT78407.1"/>
    </source>
</evidence>